<organism evidence="1 2">
    <name type="scientific">Dethiosulfatarculus sandiegensis</name>
    <dbReference type="NCBI Taxonomy" id="1429043"/>
    <lineage>
        <taxon>Bacteria</taxon>
        <taxon>Pseudomonadati</taxon>
        <taxon>Thermodesulfobacteriota</taxon>
        <taxon>Desulfarculia</taxon>
        <taxon>Desulfarculales</taxon>
        <taxon>Desulfarculaceae</taxon>
        <taxon>Dethiosulfatarculus</taxon>
    </lineage>
</organism>
<dbReference type="OrthoDB" id="9810361at2"/>
<sequence length="132" mass="14945">MSRMPFECQRCGVCCRGKGGIYLEKEEVPAASQLVDLTEKEFIEDFCLPRDGKYEIQTGHKGVCILFGPQGCRIHQAKPKICRQWPFFPAMLKNKGALEEAKLACPGIDPEVSHEDFVAYYQKLKAQGEFKN</sequence>
<proteinExistence type="predicted"/>
<dbReference type="InterPro" id="IPR005358">
    <property type="entry name" value="Puta_zinc/iron-chelating_dom"/>
</dbReference>
<keyword evidence="2" id="KW-1185">Reference proteome</keyword>
<dbReference type="PANTHER" id="PTHR35866">
    <property type="entry name" value="PUTATIVE-RELATED"/>
    <property type="match status" value="1"/>
</dbReference>
<evidence type="ECO:0000313" key="1">
    <source>
        <dbReference type="EMBL" id="KIX15349.1"/>
    </source>
</evidence>
<dbReference type="EMBL" id="AZAC01000003">
    <property type="protein sequence ID" value="KIX15349.1"/>
    <property type="molecule type" value="Genomic_DNA"/>
</dbReference>
<dbReference type="AlphaFoldDB" id="A0A0D2JB45"/>
<dbReference type="PANTHER" id="PTHR35866:SF1">
    <property type="entry name" value="YKGJ FAMILY CYSTEINE CLUSTER PROTEIN"/>
    <property type="match status" value="1"/>
</dbReference>
<accession>A0A0D2JB45</accession>
<dbReference type="RefSeq" id="WP_044346862.1">
    <property type="nucleotide sequence ID" value="NZ_AZAC01000003.1"/>
</dbReference>
<dbReference type="Proteomes" id="UP000032233">
    <property type="component" value="Unassembled WGS sequence"/>
</dbReference>
<name>A0A0D2JB45_9BACT</name>
<protein>
    <submittedName>
        <fullName evidence="1">THAP domain-containing protein 7</fullName>
    </submittedName>
</protein>
<comment type="caution">
    <text evidence="1">The sequence shown here is derived from an EMBL/GenBank/DDBJ whole genome shotgun (WGS) entry which is preliminary data.</text>
</comment>
<gene>
    <name evidence="1" type="ORF">X474_04345</name>
</gene>
<dbReference type="STRING" id="1429043.X474_04345"/>
<dbReference type="InParanoid" id="A0A0D2JB45"/>
<dbReference type="Pfam" id="PF03692">
    <property type="entry name" value="CxxCxxCC"/>
    <property type="match status" value="1"/>
</dbReference>
<evidence type="ECO:0000313" key="2">
    <source>
        <dbReference type="Proteomes" id="UP000032233"/>
    </source>
</evidence>
<reference evidence="1 2" key="1">
    <citation type="submission" date="2013-11" db="EMBL/GenBank/DDBJ databases">
        <title>Metagenomic analysis of a methanogenic consortium involved in long chain n-alkane degradation.</title>
        <authorList>
            <person name="Davidova I.A."/>
            <person name="Callaghan A.V."/>
            <person name="Wawrik B."/>
            <person name="Pruitt S."/>
            <person name="Marks C."/>
            <person name="Duncan K.E."/>
            <person name="Suflita J.M."/>
        </authorList>
    </citation>
    <scope>NUCLEOTIDE SEQUENCE [LARGE SCALE GENOMIC DNA]</scope>
    <source>
        <strain evidence="1 2">SPR</strain>
    </source>
</reference>